<dbReference type="Gene3D" id="3.40.50.2300">
    <property type="match status" value="1"/>
</dbReference>
<gene>
    <name evidence="9" type="ORF">H5982_01775</name>
    <name evidence="8" type="ORF">HNQ43_001213</name>
</gene>
<dbReference type="PROSITE" id="PS51755">
    <property type="entry name" value="OMPR_PHOB"/>
    <property type="match status" value="1"/>
</dbReference>
<dbReference type="GO" id="GO:0000976">
    <property type="term" value="F:transcription cis-regulatory region binding"/>
    <property type="evidence" value="ECO:0007669"/>
    <property type="project" value="TreeGrafter"/>
</dbReference>
<dbReference type="RefSeq" id="WP_183375780.1">
    <property type="nucleotide sequence ID" value="NZ_JACHHD010000011.1"/>
</dbReference>
<comment type="caution">
    <text evidence="8">The sequence shown here is derived from an EMBL/GenBank/DDBJ whole genome shotgun (WGS) entry which is preliminary data.</text>
</comment>
<evidence type="ECO:0000256" key="1">
    <source>
        <dbReference type="ARBA" id="ARBA00023015"/>
    </source>
</evidence>
<feature type="DNA-binding region" description="OmpR/PhoB-type" evidence="5">
    <location>
        <begin position="126"/>
        <end position="222"/>
    </location>
</feature>
<feature type="domain" description="Response regulatory" evidence="6">
    <location>
        <begin position="3"/>
        <end position="116"/>
    </location>
</feature>
<dbReference type="CDD" id="cd00383">
    <property type="entry name" value="trans_reg_C"/>
    <property type="match status" value="1"/>
</dbReference>
<dbReference type="EMBL" id="JACJLU010000002">
    <property type="protein sequence ID" value="MBM6830834.1"/>
    <property type="molecule type" value="Genomic_DNA"/>
</dbReference>
<dbReference type="Gene3D" id="1.10.10.10">
    <property type="entry name" value="Winged helix-like DNA-binding domain superfamily/Winged helix DNA-binding domain"/>
    <property type="match status" value="1"/>
</dbReference>
<dbReference type="InterPro" id="IPR039420">
    <property type="entry name" value="WalR-like"/>
</dbReference>
<dbReference type="SMART" id="SM00862">
    <property type="entry name" value="Trans_reg_C"/>
    <property type="match status" value="1"/>
</dbReference>
<dbReference type="Proteomes" id="UP000521313">
    <property type="component" value="Unassembled WGS sequence"/>
</dbReference>
<dbReference type="InterPro" id="IPR001867">
    <property type="entry name" value="OmpR/PhoB-type_DNA-bd"/>
</dbReference>
<evidence type="ECO:0000259" key="7">
    <source>
        <dbReference type="PROSITE" id="PS51755"/>
    </source>
</evidence>
<keyword evidence="4" id="KW-0597">Phosphoprotein</keyword>
<protein>
    <submittedName>
        <fullName evidence="8">DNA-binding response OmpR family regulator</fullName>
    </submittedName>
    <submittedName>
        <fullName evidence="9">Response regulator transcription factor</fullName>
    </submittedName>
</protein>
<dbReference type="GO" id="GO:0005829">
    <property type="term" value="C:cytosol"/>
    <property type="evidence" value="ECO:0007669"/>
    <property type="project" value="TreeGrafter"/>
</dbReference>
<evidence type="ECO:0000256" key="3">
    <source>
        <dbReference type="ARBA" id="ARBA00023163"/>
    </source>
</evidence>
<reference evidence="8 10" key="1">
    <citation type="submission" date="2020-08" db="EMBL/GenBank/DDBJ databases">
        <title>Genomic Encyclopedia of Type Strains, Phase IV (KMG-IV): sequencing the most valuable type-strain genomes for metagenomic binning, comparative biology and taxonomic classification.</title>
        <authorList>
            <person name="Goeker M."/>
        </authorList>
    </citation>
    <scope>NUCLEOTIDE SEQUENCE [LARGE SCALE GENOMIC DNA]</scope>
    <source>
        <strain evidence="8 10">DSM 26963</strain>
    </source>
</reference>
<dbReference type="InterPro" id="IPR036388">
    <property type="entry name" value="WH-like_DNA-bd_sf"/>
</dbReference>
<evidence type="ECO:0000313" key="8">
    <source>
        <dbReference type="EMBL" id="MBB5185160.1"/>
    </source>
</evidence>
<dbReference type="Pfam" id="PF00072">
    <property type="entry name" value="Response_reg"/>
    <property type="match status" value="1"/>
</dbReference>
<dbReference type="EMBL" id="JACHHD010000011">
    <property type="protein sequence ID" value="MBB5185160.1"/>
    <property type="molecule type" value="Genomic_DNA"/>
</dbReference>
<keyword evidence="3" id="KW-0804">Transcription</keyword>
<proteinExistence type="predicted"/>
<dbReference type="SUPFAM" id="SSF52172">
    <property type="entry name" value="CheY-like"/>
    <property type="match status" value="1"/>
</dbReference>
<reference evidence="9" key="2">
    <citation type="submission" date="2020-08" db="EMBL/GenBank/DDBJ databases">
        <authorList>
            <person name="Cejkova D."/>
            <person name="Kubasova T."/>
            <person name="Jahodarova E."/>
            <person name="Rychlik I."/>
        </authorList>
    </citation>
    <scope>NUCLEOTIDE SEQUENCE</scope>
    <source>
        <strain evidence="9">An423</strain>
    </source>
</reference>
<dbReference type="PANTHER" id="PTHR48111">
    <property type="entry name" value="REGULATOR OF RPOS"/>
    <property type="match status" value="1"/>
</dbReference>
<name>A0A7W8D0V8_9FIRM</name>
<dbReference type="Proteomes" id="UP000775500">
    <property type="component" value="Unassembled WGS sequence"/>
</dbReference>
<evidence type="ECO:0000259" key="6">
    <source>
        <dbReference type="PROSITE" id="PS50110"/>
    </source>
</evidence>
<accession>A0A7W8D0V8</accession>
<evidence type="ECO:0000256" key="5">
    <source>
        <dbReference type="PROSITE-ProRule" id="PRU01091"/>
    </source>
</evidence>
<organism evidence="8 10">
    <name type="scientific">Faecalicoccus acidiformans</name>
    <dbReference type="NCBI Taxonomy" id="915173"/>
    <lineage>
        <taxon>Bacteria</taxon>
        <taxon>Bacillati</taxon>
        <taxon>Bacillota</taxon>
        <taxon>Erysipelotrichia</taxon>
        <taxon>Erysipelotrichales</taxon>
        <taxon>Erysipelotrichaceae</taxon>
        <taxon>Faecalicoccus</taxon>
    </lineage>
</organism>
<dbReference type="GO" id="GO:0000156">
    <property type="term" value="F:phosphorelay response regulator activity"/>
    <property type="evidence" value="ECO:0007669"/>
    <property type="project" value="TreeGrafter"/>
</dbReference>
<evidence type="ECO:0000256" key="4">
    <source>
        <dbReference type="PROSITE-ProRule" id="PRU00169"/>
    </source>
</evidence>
<dbReference type="GO" id="GO:0032993">
    <property type="term" value="C:protein-DNA complex"/>
    <property type="evidence" value="ECO:0007669"/>
    <property type="project" value="TreeGrafter"/>
</dbReference>
<dbReference type="Pfam" id="PF00486">
    <property type="entry name" value="Trans_reg_C"/>
    <property type="match status" value="1"/>
</dbReference>
<feature type="domain" description="OmpR/PhoB-type" evidence="7">
    <location>
        <begin position="126"/>
        <end position="222"/>
    </location>
</feature>
<keyword evidence="1" id="KW-0805">Transcription regulation</keyword>
<dbReference type="InterPro" id="IPR001789">
    <property type="entry name" value="Sig_transdc_resp-reg_receiver"/>
</dbReference>
<evidence type="ECO:0000313" key="10">
    <source>
        <dbReference type="Proteomes" id="UP000521313"/>
    </source>
</evidence>
<reference evidence="9 11" key="3">
    <citation type="journal article" date="2021" name="Sci. Rep.">
        <title>The distribution of antibiotic resistance genes in chicken gut microbiota commensals.</title>
        <authorList>
            <person name="Juricova H."/>
            <person name="Matiasovicova J."/>
            <person name="Kubasova T."/>
            <person name="Cejkova D."/>
            <person name="Rychlik I."/>
        </authorList>
    </citation>
    <scope>NUCLEOTIDE SEQUENCE [LARGE SCALE GENOMIC DNA]</scope>
    <source>
        <strain evidence="9 11">An423</strain>
    </source>
</reference>
<sequence length="222" mass="26031">MYTILLIEDEEIIAQKMKDFLEGWNYKVIIPKDFKNILQVFLDTHPDLVCMDIVLPFLNGYHWAGEIRKISKVPILFISSIADNMNIVMALSQGADDYITKPFELQILQAKIQALLRRTYDFAGKTLVLEHKGLRFFPEETRAVFNDHEVELTRNESKILMLLLQQKNKIVSRDEMMNYLWKTDYYVDENTLSVNVNRLRKKLDSIGCQRFIETVKGMGYKV</sequence>
<dbReference type="SMART" id="SM00448">
    <property type="entry name" value="REC"/>
    <property type="match status" value="1"/>
</dbReference>
<dbReference type="InterPro" id="IPR011006">
    <property type="entry name" value="CheY-like_superfamily"/>
</dbReference>
<keyword evidence="2 5" id="KW-0238">DNA-binding</keyword>
<feature type="modified residue" description="4-aspartylphosphate" evidence="4">
    <location>
        <position position="52"/>
    </location>
</feature>
<evidence type="ECO:0000313" key="11">
    <source>
        <dbReference type="Proteomes" id="UP000775500"/>
    </source>
</evidence>
<dbReference type="AlphaFoldDB" id="A0A7W8D0V8"/>
<dbReference type="PROSITE" id="PS50110">
    <property type="entry name" value="RESPONSE_REGULATORY"/>
    <property type="match status" value="1"/>
</dbReference>
<evidence type="ECO:0000256" key="2">
    <source>
        <dbReference type="ARBA" id="ARBA00023125"/>
    </source>
</evidence>
<evidence type="ECO:0000313" key="9">
    <source>
        <dbReference type="EMBL" id="MBM6830834.1"/>
    </source>
</evidence>
<keyword evidence="11" id="KW-1185">Reference proteome</keyword>
<dbReference type="GO" id="GO:0006355">
    <property type="term" value="P:regulation of DNA-templated transcription"/>
    <property type="evidence" value="ECO:0007669"/>
    <property type="project" value="InterPro"/>
</dbReference>
<dbReference type="PANTHER" id="PTHR48111:SF43">
    <property type="entry name" value="STAGE 0 SPORULATION PROTEIN A HOMOLOG"/>
    <property type="match status" value="1"/>
</dbReference>